<keyword evidence="1" id="KW-0805">Transcription regulation</keyword>
<organism evidence="5 6">
    <name type="scientific">Svornostia abyssi</name>
    <dbReference type="NCBI Taxonomy" id="2898438"/>
    <lineage>
        <taxon>Bacteria</taxon>
        <taxon>Bacillati</taxon>
        <taxon>Actinomycetota</taxon>
        <taxon>Thermoleophilia</taxon>
        <taxon>Solirubrobacterales</taxon>
        <taxon>Baekduiaceae</taxon>
        <taxon>Svornostia</taxon>
    </lineage>
</organism>
<evidence type="ECO:0000259" key="4">
    <source>
        <dbReference type="Pfam" id="PF07729"/>
    </source>
</evidence>
<evidence type="ECO:0000256" key="1">
    <source>
        <dbReference type="ARBA" id="ARBA00023015"/>
    </source>
</evidence>
<accession>A0ABY5PG37</accession>
<gene>
    <name evidence="5" type="ORF">LRS13_23605</name>
</gene>
<dbReference type="EMBL" id="CP088295">
    <property type="protein sequence ID" value="UUY03618.1"/>
    <property type="molecule type" value="Genomic_DNA"/>
</dbReference>
<name>A0ABY5PG37_9ACTN</name>
<keyword evidence="3" id="KW-0804">Transcription</keyword>
<evidence type="ECO:0000256" key="2">
    <source>
        <dbReference type="ARBA" id="ARBA00023125"/>
    </source>
</evidence>
<dbReference type="InterPro" id="IPR008920">
    <property type="entry name" value="TF_FadR/GntR_C"/>
</dbReference>
<dbReference type="PANTHER" id="PTHR43537">
    <property type="entry name" value="TRANSCRIPTIONAL REGULATOR, GNTR FAMILY"/>
    <property type="match status" value="1"/>
</dbReference>
<dbReference type="PANTHER" id="PTHR43537:SF5">
    <property type="entry name" value="UXU OPERON TRANSCRIPTIONAL REGULATOR"/>
    <property type="match status" value="1"/>
</dbReference>
<dbReference type="Gene3D" id="1.10.10.10">
    <property type="entry name" value="Winged helix-like DNA-binding domain superfamily/Winged helix DNA-binding domain"/>
    <property type="match status" value="1"/>
</dbReference>
<keyword evidence="6" id="KW-1185">Reference proteome</keyword>
<evidence type="ECO:0000313" key="5">
    <source>
        <dbReference type="EMBL" id="UUY03618.1"/>
    </source>
</evidence>
<dbReference type="SUPFAM" id="SSF48008">
    <property type="entry name" value="GntR ligand-binding domain-like"/>
    <property type="match status" value="1"/>
</dbReference>
<dbReference type="RefSeq" id="WP_353864120.1">
    <property type="nucleotide sequence ID" value="NZ_CP088295.1"/>
</dbReference>
<dbReference type="Gene3D" id="1.20.120.530">
    <property type="entry name" value="GntR ligand-binding domain-like"/>
    <property type="match status" value="1"/>
</dbReference>
<protein>
    <submittedName>
        <fullName evidence="5">FCD domain-containing protein</fullName>
    </submittedName>
</protein>
<keyword evidence="2" id="KW-0238">DNA-binding</keyword>
<proteinExistence type="predicted"/>
<dbReference type="SUPFAM" id="SSF46785">
    <property type="entry name" value="Winged helix' DNA-binding domain"/>
    <property type="match status" value="1"/>
</dbReference>
<dbReference type="Proteomes" id="UP001058860">
    <property type="component" value="Chromosome"/>
</dbReference>
<evidence type="ECO:0000256" key="3">
    <source>
        <dbReference type="ARBA" id="ARBA00023163"/>
    </source>
</evidence>
<sequence>MRRFEESTWQGLPCDGPLRELREALIFGHWLPGEPLDPDEVALELSAPADALPSAFAVLESEGLAQRQPDGTYRVAPIERRATIQFLEVVRALSVRSYALGVRAVTDADLRIMRQVLRAYELTDADREPATAVMETFVFNRPIHEAHGNEELIRQLDLLRPRMERIAMLVYPANATALGYDTLKGVLEALERDDPDAALKLFEDGVDHAIRTIELLPDSAFEELAAS</sequence>
<dbReference type="InterPro" id="IPR011711">
    <property type="entry name" value="GntR_C"/>
</dbReference>
<feature type="domain" description="GntR C-terminal" evidence="4">
    <location>
        <begin position="87"/>
        <end position="201"/>
    </location>
</feature>
<dbReference type="Pfam" id="PF07729">
    <property type="entry name" value="FCD"/>
    <property type="match status" value="1"/>
</dbReference>
<dbReference type="InterPro" id="IPR036390">
    <property type="entry name" value="WH_DNA-bd_sf"/>
</dbReference>
<dbReference type="InterPro" id="IPR036388">
    <property type="entry name" value="WH-like_DNA-bd_sf"/>
</dbReference>
<reference evidence="6" key="1">
    <citation type="submission" date="2021-11" db="EMBL/GenBank/DDBJ databases">
        <title>Cultivation dependent microbiological survey of springs from the worlds oldest radium mine currently devoted to the extraction of radon-saturated water.</title>
        <authorList>
            <person name="Kapinusova G."/>
            <person name="Smrhova T."/>
            <person name="Strejcek M."/>
            <person name="Suman J."/>
            <person name="Jani K."/>
            <person name="Pajer P."/>
            <person name="Uhlik O."/>
        </authorList>
    </citation>
    <scope>NUCLEOTIDE SEQUENCE [LARGE SCALE GENOMIC DNA]</scope>
    <source>
        <strain evidence="6">J379</strain>
    </source>
</reference>
<evidence type="ECO:0000313" key="6">
    <source>
        <dbReference type="Proteomes" id="UP001058860"/>
    </source>
</evidence>